<dbReference type="EMBL" id="CM041542">
    <property type="protein sequence ID" value="KAI3364755.1"/>
    <property type="molecule type" value="Genomic_DNA"/>
</dbReference>
<gene>
    <name evidence="1" type="ORF">L3Q82_000967</name>
</gene>
<proteinExistence type="predicted"/>
<reference evidence="1" key="1">
    <citation type="submission" date="2022-04" db="EMBL/GenBank/DDBJ databases">
        <title>Jade perch genome.</title>
        <authorList>
            <person name="Chao B."/>
        </authorList>
    </citation>
    <scope>NUCLEOTIDE SEQUENCE</scope>
    <source>
        <strain evidence="1">CB-2022</strain>
    </source>
</reference>
<dbReference type="Proteomes" id="UP000831701">
    <property type="component" value="Chromosome 12"/>
</dbReference>
<protein>
    <submittedName>
        <fullName evidence="1">Uncharacterized protein</fullName>
    </submittedName>
</protein>
<accession>A0ACB8WAR9</accession>
<organism evidence="1 2">
    <name type="scientific">Scortum barcoo</name>
    <name type="common">barcoo grunter</name>
    <dbReference type="NCBI Taxonomy" id="214431"/>
    <lineage>
        <taxon>Eukaryota</taxon>
        <taxon>Metazoa</taxon>
        <taxon>Chordata</taxon>
        <taxon>Craniata</taxon>
        <taxon>Vertebrata</taxon>
        <taxon>Euteleostomi</taxon>
        <taxon>Actinopterygii</taxon>
        <taxon>Neopterygii</taxon>
        <taxon>Teleostei</taxon>
        <taxon>Neoteleostei</taxon>
        <taxon>Acanthomorphata</taxon>
        <taxon>Eupercaria</taxon>
        <taxon>Centrarchiformes</taxon>
        <taxon>Terapontoidei</taxon>
        <taxon>Terapontidae</taxon>
        <taxon>Scortum</taxon>
    </lineage>
</organism>
<evidence type="ECO:0000313" key="2">
    <source>
        <dbReference type="Proteomes" id="UP000831701"/>
    </source>
</evidence>
<evidence type="ECO:0000313" key="1">
    <source>
        <dbReference type="EMBL" id="KAI3364755.1"/>
    </source>
</evidence>
<sequence length="1946" mass="213961">MKTLAMAQHTPPLLLTFLLCTLSVNSSFQPALVLEMAKILLENYCFPENLVGMQEAIQQAISSGEILQISDRKTLAAVLTVGVQGALNDPRLTVSYEPNFIPVMPPMLPSLPVEQLIWLVRNSVKLDILENNIGYLRIDRIIGEETTAKLGSLLKDDIWDQVAKTSSLIFDLRYSTAGELSGVPFIISYFSDPKPLIHIDTVYDRPSNTTRELWTMPSITGEKYGKKKDVIVLISKRTMGAAEAVAYTLKNLKRAIVVGERSAGGSVKVQKIKIAQSEFYITVPVARSVSPITGQSWEVSGVSPTVNVIAKDAVAKAKSLLVVRSAIPKVVQSISDIIGRFYAFTDRVPPLLQHLQSIDLFSVASEEDLAVQLNQDLQTVSEDPRLIIKYMQDNAAIVEDPELSSVPDDMKLLKELVDTTFKVEIFSDNTGYLRFDTFVVSSAGTKLEELMAKKIWTALKDTDNLIIDLRYNTGGSSTSLALILSYLQDASQKHHFFTIYDRIQNTTTEFNSLPRITGPAYGSGRGVYVLTSYYTASVGEEFAYLIQSLHCGTVIGEITSGTLMHSKTFQIEGTNITVTVPFINFLDNNGECWLGGGVVPDAIVLADEAVERVREIADFHHGLRTLIKGTGELLEKHYAIHEVALEVSKVLLSKWAEGLYRSVVDFESMASQLTTDLQETSGDHRLHVFLCDVEPESLHDVPKIPTAEEVGYMIDALFKIDLLPGNIGYLRFDMMADIEVVKAIGPQLIKLVWSKIVNTDALIIDMRYNAGGYSTAIPLLCTYFFDAEPLQHLYTVFDRTTTTMMEIMTLPQVRGQSVIVDLAKIVMDNYCSPEKLVGMKEAIEAAGSNTEVLNIPDGESLANVLSSGVQTTVSDPRLTVTYEPNYVPVVPPKMPPLPPEQLVAVLQTSIKLDILEGNIGYLRIDHILGEEVAEKVGPLLLDLVWNKILPTSALIFDLRYTGSGDITGIPYIVSYFTAAEPQIHIDSVYDRPSNTTTKLLSMSTLLGQRYAKPLIILTSKNTKGIAEDVAYCLQNLKRATIVGEKTAGGSVKINKFKVADTDFYVTMPTAKSINPITGTTWEVTGVTPDVEVNAEDALATALKISNLRAQVPAIIEGSATLIADNYAFEDVGADVAGKLRGLLANGEYGLVVSKERLEAKLSADLKTLSGDKCLKTTSNTPPLPPMNYSPEMYIELIKVSFHTDVFENNIGYLRFDMFGDFEEVKAIAQIIVEHVWNKVVNTDAIIIDLRNNVGGPTTAIAGFCSYFFDADKQIVLDKLYDRQSGTTTELQTLPVLTGVRYGSKKSLIILTSGVTAGAAEEFVYIMKKLGRAMIVGETTAGASHPPKTFQVGESDIFLSIPTIHSDTTNGPTWEGVGVAPHIPVSAEAALGTAKGIFNKHFAGQKAEPELQDEEEEESSCQGAFDLYFVLDKSGSVKNHWEEIYYFVENLAEKFKSPMLRMSFITFSSRASTIMKLTENRVDIRKGLNALKREIPGGDTFMHLGLQRANEQIHQENFGTASVIIALTDGELQEHQLITAQQEAERARSLGAIVYCVGVKDFNETQLATIADTIEHVFPVLGGFHALRGVIDSIIKKSCIEILAAEPSSVCAGETFQVVVKGNGFLHARNINQVLCSFKINDTITINEKPADIENTFLLCPAPVIDEVGKVIYLQVSMNGGLSFISSNVHITTTECFDGTILLITLLVLFLLLALLFMWWFWPLCCTVVIKEPPPPPPPEPESDDEDGLPKKKWPTVDASYYGGRGIGGIKRMEVRWGGKGSTEEGAKLEKPKNAVVKMPEQEYEPFEPKPKKAHNKKAPQSRKWYSPIRGKLDAIWALFRRGYDQVSLMRPQPGDHGRCINFTRVKDESNAAKAQPRTPIHTPSPPPPDYRPVTRTASSSPTTTSPPARSPPSGQMPPGPPPARTPPLPPRLPCPPPSRPPPSLRP</sequence>
<comment type="caution">
    <text evidence="1">The sequence shown here is derived from an EMBL/GenBank/DDBJ whole genome shotgun (WGS) entry which is preliminary data.</text>
</comment>
<keyword evidence="2" id="KW-1185">Reference proteome</keyword>
<name>A0ACB8WAR9_9TELE</name>